<feature type="region of interest" description="Disordered" evidence="1">
    <location>
        <begin position="153"/>
        <end position="184"/>
    </location>
</feature>
<dbReference type="InterPro" id="IPR017850">
    <property type="entry name" value="Alkaline_phosphatase_core_sf"/>
</dbReference>
<comment type="caution">
    <text evidence="3">The sequence shown here is derived from an EMBL/GenBank/DDBJ whole genome shotgun (WGS) entry which is preliminary data.</text>
</comment>
<evidence type="ECO:0000259" key="2">
    <source>
        <dbReference type="Pfam" id="PF00884"/>
    </source>
</evidence>
<dbReference type="PANTHER" id="PTHR43751:SF2">
    <property type="entry name" value="SULFATASE N-TERMINAL DOMAIN-CONTAINING PROTEIN"/>
    <property type="match status" value="1"/>
</dbReference>
<dbReference type="InterPro" id="IPR000917">
    <property type="entry name" value="Sulfatase_N"/>
</dbReference>
<gene>
    <name evidence="3" type="ORF">H7J73_08310</name>
</gene>
<dbReference type="Gene3D" id="3.30.1120.10">
    <property type="match status" value="1"/>
</dbReference>
<evidence type="ECO:0000313" key="4">
    <source>
        <dbReference type="Proteomes" id="UP001526201"/>
    </source>
</evidence>
<protein>
    <submittedName>
        <fullName evidence="3">Arylsulfatase</fullName>
    </submittedName>
</protein>
<proteinExistence type="predicted"/>
<dbReference type="EMBL" id="JACKTY010000020">
    <property type="protein sequence ID" value="MCV7226035.1"/>
    <property type="molecule type" value="Genomic_DNA"/>
</dbReference>
<feature type="compositionally biased region" description="Basic and acidic residues" evidence="1">
    <location>
        <begin position="155"/>
        <end position="167"/>
    </location>
</feature>
<reference evidence="3 4" key="1">
    <citation type="journal article" date="2022" name="BMC Genomics">
        <title>Comparative genome analysis of mycobacteria focusing on tRNA and non-coding RNA.</title>
        <authorList>
            <person name="Behra P.R.K."/>
            <person name="Pettersson B.M.F."/>
            <person name="Ramesh M."/>
            <person name="Das S."/>
            <person name="Dasgupta S."/>
            <person name="Kirsebom L.A."/>
        </authorList>
    </citation>
    <scope>NUCLEOTIDE SEQUENCE [LARGE SCALE GENOMIC DNA]</scope>
    <source>
        <strain evidence="3 4">DSM 44078</strain>
    </source>
</reference>
<name>A0ABT3C999_9MYCO</name>
<dbReference type="SUPFAM" id="SSF53649">
    <property type="entry name" value="Alkaline phosphatase-like"/>
    <property type="match status" value="1"/>
</dbReference>
<evidence type="ECO:0000256" key="1">
    <source>
        <dbReference type="SAM" id="MobiDB-lite"/>
    </source>
</evidence>
<dbReference type="InterPro" id="IPR052701">
    <property type="entry name" value="GAG_Ulvan_Degrading_Sulfatases"/>
</dbReference>
<dbReference type="PANTHER" id="PTHR43751">
    <property type="entry name" value="SULFATASE"/>
    <property type="match status" value="1"/>
</dbReference>
<feature type="domain" description="Sulfatase N-terminal" evidence="2">
    <location>
        <begin position="2"/>
        <end position="347"/>
    </location>
</feature>
<dbReference type="Gene3D" id="3.40.720.10">
    <property type="entry name" value="Alkaline Phosphatase, subunit A"/>
    <property type="match status" value="1"/>
</dbReference>
<keyword evidence="4" id="KW-1185">Reference proteome</keyword>
<dbReference type="Proteomes" id="UP001526201">
    <property type="component" value="Unassembled WGS sequence"/>
</dbReference>
<dbReference type="Pfam" id="PF00884">
    <property type="entry name" value="Sulfatase"/>
    <property type="match status" value="1"/>
</dbReference>
<accession>A0ABT3C999</accession>
<organism evidence="3 4">
    <name type="scientific">Mycolicibacterium komossense</name>
    <dbReference type="NCBI Taxonomy" id="1779"/>
    <lineage>
        <taxon>Bacteria</taxon>
        <taxon>Bacillati</taxon>
        <taxon>Actinomycetota</taxon>
        <taxon>Actinomycetes</taxon>
        <taxon>Mycobacteriales</taxon>
        <taxon>Mycobacteriaceae</taxon>
        <taxon>Mycolicibacterium</taxon>
    </lineage>
</organism>
<sequence>MIMADDVGMWNLSAYHRGMMGGSTPNIDRIAGEGALFTDYYGQQSCTAGRAAFITGQTPFRTGLLKVGMPAAKQGLQDSDPTLAELLKPLGYVSAQIGKNHLGDRNEYLPTVHGFDEFYGILYHLNAMEEPYDTEYPKVDGFHDRFGPRNIVDTKASDVDDPTEHPRWGRVGKQTIVDGGPLPPHPGMDDAATVSMEDVDPELVRRSLDFIDRSVAAGSPFFLWHNSTRCHVWTHLDPQWQGKSGFGLYADAMMELDWEVGQILDQLDELGIADDTIVLFTSDNGAEVFSWPDGGNHPFRGEKGSTYEGGFRVPMVAKWPGVIKPGTVVNEIMAHEDWVPTLVAAAGEPDVKAKLLTGYDAAEKTFTVHLDGYDFTPYFTGEVAEGPRREFFYFSDNADLMAVRYNAWKLNFKTIVGNLFTGKEDTTNVPVVTNLRQDPWERYQTESMLYGRWWGEKLWAMVPAVNIVGEFLATFVQYPPSQASGTLSVEKALALLQDGALKN</sequence>
<evidence type="ECO:0000313" key="3">
    <source>
        <dbReference type="EMBL" id="MCV7226035.1"/>
    </source>
</evidence>
<dbReference type="CDD" id="cd16142">
    <property type="entry name" value="ARS_like"/>
    <property type="match status" value="1"/>
</dbReference>